<evidence type="ECO:0000256" key="1">
    <source>
        <dbReference type="ARBA" id="ARBA00001947"/>
    </source>
</evidence>
<evidence type="ECO:0000313" key="9">
    <source>
        <dbReference type="EMBL" id="WUX51818.1"/>
    </source>
</evidence>
<evidence type="ECO:0000313" key="10">
    <source>
        <dbReference type="Proteomes" id="UP001432209"/>
    </source>
</evidence>
<keyword evidence="5" id="KW-0862">Zinc</keyword>
<evidence type="ECO:0000256" key="5">
    <source>
        <dbReference type="ARBA" id="ARBA00022833"/>
    </source>
</evidence>
<proteinExistence type="inferred from homology"/>
<dbReference type="Proteomes" id="UP001432209">
    <property type="component" value="Chromosome"/>
</dbReference>
<dbReference type="EMBL" id="CP109495">
    <property type="protein sequence ID" value="WUX51818.1"/>
    <property type="molecule type" value="Genomic_DNA"/>
</dbReference>
<dbReference type="RefSeq" id="WP_023538090.1">
    <property type="nucleotide sequence ID" value="NZ_CP108849.2"/>
</dbReference>
<dbReference type="Pfam" id="PF00484">
    <property type="entry name" value="Pro_CA"/>
    <property type="match status" value="1"/>
</dbReference>
<reference evidence="9" key="1">
    <citation type="submission" date="2022-10" db="EMBL/GenBank/DDBJ databases">
        <title>The complete genomes of actinobacterial strains from the NBC collection.</title>
        <authorList>
            <person name="Joergensen T.S."/>
            <person name="Alvarez Arevalo M."/>
            <person name="Sterndorff E.B."/>
            <person name="Faurdal D."/>
            <person name="Vuksanovic O."/>
            <person name="Mourched A.-S."/>
            <person name="Charusanti P."/>
            <person name="Shaw S."/>
            <person name="Blin K."/>
            <person name="Weber T."/>
        </authorList>
    </citation>
    <scope>NUCLEOTIDE SEQUENCE</scope>
    <source>
        <strain evidence="9">NBC_01432</strain>
    </source>
</reference>
<comment type="similarity">
    <text evidence="2">Belongs to the beta-class carbonic anhydrase family.</text>
</comment>
<organism evidence="9 10">
    <name type="scientific">Streptomyces niveus</name>
    <name type="common">Streptomyces spheroides</name>
    <dbReference type="NCBI Taxonomy" id="193462"/>
    <lineage>
        <taxon>Bacteria</taxon>
        <taxon>Bacillati</taxon>
        <taxon>Actinomycetota</taxon>
        <taxon>Actinomycetes</taxon>
        <taxon>Kitasatosporales</taxon>
        <taxon>Streptomycetaceae</taxon>
        <taxon>Streptomyces</taxon>
    </lineage>
</organism>
<dbReference type="SMART" id="SM00947">
    <property type="entry name" value="Pro_CA"/>
    <property type="match status" value="1"/>
</dbReference>
<evidence type="ECO:0000256" key="4">
    <source>
        <dbReference type="ARBA" id="ARBA00022723"/>
    </source>
</evidence>
<evidence type="ECO:0000256" key="6">
    <source>
        <dbReference type="ARBA" id="ARBA00023239"/>
    </source>
</evidence>
<keyword evidence="6" id="KW-0456">Lyase</keyword>
<evidence type="ECO:0000256" key="8">
    <source>
        <dbReference type="ARBA" id="ARBA00048348"/>
    </source>
</evidence>
<dbReference type="Gene3D" id="3.40.1050.10">
    <property type="entry name" value="Carbonic anhydrase"/>
    <property type="match status" value="1"/>
</dbReference>
<gene>
    <name evidence="9" type="ORF">OG442_09860</name>
</gene>
<keyword evidence="10" id="KW-1185">Reference proteome</keyword>
<dbReference type="PANTHER" id="PTHR11002:SF76">
    <property type="entry name" value="CARBONIC ANHYDRASE"/>
    <property type="match status" value="1"/>
</dbReference>
<comment type="catalytic activity">
    <reaction evidence="8">
        <text>hydrogencarbonate + H(+) = CO2 + H2O</text>
        <dbReference type="Rhea" id="RHEA:10748"/>
        <dbReference type="ChEBI" id="CHEBI:15377"/>
        <dbReference type="ChEBI" id="CHEBI:15378"/>
        <dbReference type="ChEBI" id="CHEBI:16526"/>
        <dbReference type="ChEBI" id="CHEBI:17544"/>
        <dbReference type="EC" id="4.2.1.1"/>
    </reaction>
</comment>
<evidence type="ECO:0000256" key="7">
    <source>
        <dbReference type="ARBA" id="ARBA00024993"/>
    </source>
</evidence>
<dbReference type="EC" id="4.2.1.1" evidence="3"/>
<dbReference type="GeneID" id="91345403"/>
<sequence>MSNLKSQNRPTDHSGHARLGKKALFITCTDANFSPTRLTGIAPERLFELRNMGNIVPKSGTAAISSETAAIQYVLSESSLRDVILCGHSRCVAVSCLLSRHNAPVPPAVKRWLSIGRSRVACEDAMGKVPVGPLSQAAWDTASRAHLAVQLAHLLEYAELARRHADGELRIHGWFFNSRGRVETLPVPTAHLTTTA</sequence>
<evidence type="ECO:0000256" key="3">
    <source>
        <dbReference type="ARBA" id="ARBA00012925"/>
    </source>
</evidence>
<keyword evidence="4" id="KW-0479">Metal-binding</keyword>
<evidence type="ECO:0000256" key="2">
    <source>
        <dbReference type="ARBA" id="ARBA00006217"/>
    </source>
</evidence>
<accession>A0ABZ2A2Z3</accession>
<dbReference type="PANTHER" id="PTHR11002">
    <property type="entry name" value="CARBONIC ANHYDRASE"/>
    <property type="match status" value="1"/>
</dbReference>
<comment type="cofactor">
    <cofactor evidence="1">
        <name>Zn(2+)</name>
        <dbReference type="ChEBI" id="CHEBI:29105"/>
    </cofactor>
</comment>
<dbReference type="InterPro" id="IPR001765">
    <property type="entry name" value="Carbonic_anhydrase"/>
</dbReference>
<comment type="function">
    <text evidence="7">Catalyzes the reversible hydration of carbon dioxide to form bicarbonate.</text>
</comment>
<dbReference type="InterPro" id="IPR036874">
    <property type="entry name" value="Carbonic_anhydrase_sf"/>
</dbReference>
<dbReference type="SUPFAM" id="SSF53056">
    <property type="entry name" value="beta-carbonic anhydrase, cab"/>
    <property type="match status" value="1"/>
</dbReference>
<name>A0ABZ2A2Z3_STRNV</name>
<protein>
    <recommendedName>
        <fullName evidence="3">carbonic anhydrase</fullName>
        <ecNumber evidence="3">4.2.1.1</ecNumber>
    </recommendedName>
</protein>